<accession>A0A976XJL7</accession>
<reference evidence="2" key="1">
    <citation type="submission" date="2022-07" db="EMBL/GenBank/DDBJ databases">
        <title>Evaluation of T. orientalis genome assembly methods using nanopore sequencing and analysis of variation between genomes.</title>
        <authorList>
            <person name="Yam J."/>
            <person name="Micallef M.L."/>
            <person name="Liu M."/>
            <person name="Djordjevic S.P."/>
            <person name="Bogema D.R."/>
            <person name="Jenkins C."/>
        </authorList>
    </citation>
    <scope>NUCLEOTIDE SEQUENCE</scope>
    <source>
        <strain evidence="2">Goon Nure</strain>
    </source>
</reference>
<sequence length="99" mass="11660">MPSGPRFELFKSLGINYYGFHVRKNKIYDYLSMGVCSVLIGTTIYLGVNFVYSWRQSMTMLRYHHAKLELERKNYIEQISIARQNNLLPPRSVPLQTKK</sequence>
<feature type="transmembrane region" description="Helical" evidence="1">
    <location>
        <begin position="30"/>
        <end position="52"/>
    </location>
</feature>
<keyword evidence="1" id="KW-0812">Transmembrane</keyword>
<dbReference type="AlphaFoldDB" id="A0A976XJL7"/>
<evidence type="ECO:0000256" key="1">
    <source>
        <dbReference type="SAM" id="Phobius"/>
    </source>
</evidence>
<evidence type="ECO:0008006" key="4">
    <source>
        <dbReference type="Google" id="ProtNLM"/>
    </source>
</evidence>
<evidence type="ECO:0000313" key="3">
    <source>
        <dbReference type="Proteomes" id="UP000244811"/>
    </source>
</evidence>
<protein>
    <recommendedName>
        <fullName evidence="4">Cytochrome c oxidase assembly protein COX14</fullName>
    </recommendedName>
</protein>
<keyword evidence="1" id="KW-0472">Membrane</keyword>
<organism evidence="2 3">
    <name type="scientific">Theileria orientalis</name>
    <dbReference type="NCBI Taxonomy" id="68886"/>
    <lineage>
        <taxon>Eukaryota</taxon>
        <taxon>Sar</taxon>
        <taxon>Alveolata</taxon>
        <taxon>Apicomplexa</taxon>
        <taxon>Aconoidasida</taxon>
        <taxon>Piroplasmida</taxon>
        <taxon>Theileriidae</taxon>
        <taxon>Theileria</taxon>
    </lineage>
</organism>
<keyword evidence="1" id="KW-1133">Transmembrane helix</keyword>
<name>A0A976XJL7_THEOR</name>
<gene>
    <name evidence="2" type="ORF">MACK_003306</name>
</gene>
<dbReference type="EMBL" id="CP056069">
    <property type="protein sequence ID" value="UVC49470.1"/>
    <property type="molecule type" value="Genomic_DNA"/>
</dbReference>
<proteinExistence type="predicted"/>
<dbReference type="Proteomes" id="UP000244811">
    <property type="component" value="Chromosome 1"/>
</dbReference>
<evidence type="ECO:0000313" key="2">
    <source>
        <dbReference type="EMBL" id="UVC49470.1"/>
    </source>
</evidence>